<name>A0ABV4NUG1_9GAMM</name>
<feature type="compositionally biased region" description="Basic and acidic residues" evidence="2">
    <location>
        <begin position="141"/>
        <end position="160"/>
    </location>
</feature>
<reference evidence="3 4" key="1">
    <citation type="submission" date="2024-08" db="EMBL/GenBank/DDBJ databases">
        <authorList>
            <person name="Ishaq N."/>
        </authorList>
    </citation>
    <scope>NUCLEOTIDE SEQUENCE [LARGE SCALE GENOMIC DNA]</scope>
    <source>
        <strain evidence="3 4">DSM 18651</strain>
    </source>
</reference>
<dbReference type="EMBL" id="JBGMEK010000001">
    <property type="protein sequence ID" value="MFA0809398.1"/>
    <property type="molecule type" value="Genomic_DNA"/>
</dbReference>
<feature type="compositionally biased region" description="Acidic residues" evidence="2">
    <location>
        <begin position="106"/>
        <end position="116"/>
    </location>
</feature>
<feature type="region of interest" description="Disordered" evidence="2">
    <location>
        <begin position="93"/>
        <end position="206"/>
    </location>
</feature>
<dbReference type="RefSeq" id="WP_371837019.1">
    <property type="nucleotide sequence ID" value="NZ_JBGMEK010000001.1"/>
</dbReference>
<feature type="compositionally biased region" description="Basic and acidic residues" evidence="2">
    <location>
        <begin position="168"/>
        <end position="199"/>
    </location>
</feature>
<feature type="coiled-coil region" evidence="1">
    <location>
        <begin position="386"/>
        <end position="413"/>
    </location>
</feature>
<protein>
    <submittedName>
        <fullName evidence="3">Uncharacterized protein</fullName>
    </submittedName>
</protein>
<evidence type="ECO:0000313" key="3">
    <source>
        <dbReference type="EMBL" id="MFA0809398.1"/>
    </source>
</evidence>
<gene>
    <name evidence="3" type="ORF">ACCI49_00580</name>
</gene>
<evidence type="ECO:0000313" key="4">
    <source>
        <dbReference type="Proteomes" id="UP001569428"/>
    </source>
</evidence>
<evidence type="ECO:0000256" key="2">
    <source>
        <dbReference type="SAM" id="MobiDB-lite"/>
    </source>
</evidence>
<proteinExistence type="predicted"/>
<dbReference type="Proteomes" id="UP001569428">
    <property type="component" value="Unassembled WGS sequence"/>
</dbReference>
<keyword evidence="1" id="KW-0175">Coiled coil</keyword>
<keyword evidence="4" id="KW-1185">Reference proteome</keyword>
<accession>A0ABV4NUG1</accession>
<comment type="caution">
    <text evidence="3">The sequence shown here is derived from an EMBL/GenBank/DDBJ whole genome shotgun (WGS) entry which is preliminary data.</text>
</comment>
<sequence length="451" mass="50166">MADVQDIENITKTNKILRTGIDSTELEIQAESDGLSQHDRQLQIEYEQYNNEGLNGETQDILKPLLSDDTDENASIPMMAIDQDAEISSIVEELSGGRPGEGRETIEEELEEELEEEGLKDTLGENTGKLSTDVDPLPNLEIEHIDEDKNKDKDTAKIENETSTIDDPVGKDSDQIPFDDREKGSETDSKYEVPTKDQPESDINENQQMNAPLPGQMVQTNLAGGLGHAFGSVLNGIFSGIGMALGSGLAGIKHTKNALDIESKPSVSTKFEAGAHFHFNPATRAVNDSFNNDTVNEWKKNRLDSEFDSLQLDIDSQLSAIDKMKKTEWAKKLKSIEESNDPETKIRAPAILNMAKAKIDFKDADKDMSYFIDQIQQRSERIATIAKESNQGYDRLEEMISKWQNEAKINLEEISEAKEGQGFLERIQNTANAIISKLRAIFSKPSNSVNI</sequence>
<organism evidence="3 4">
    <name type="scientific">Microbulbifer epialgicus</name>
    <dbReference type="NCBI Taxonomy" id="393907"/>
    <lineage>
        <taxon>Bacteria</taxon>
        <taxon>Pseudomonadati</taxon>
        <taxon>Pseudomonadota</taxon>
        <taxon>Gammaproteobacteria</taxon>
        <taxon>Cellvibrionales</taxon>
        <taxon>Microbulbiferaceae</taxon>
        <taxon>Microbulbifer</taxon>
    </lineage>
</organism>
<evidence type="ECO:0000256" key="1">
    <source>
        <dbReference type="SAM" id="Coils"/>
    </source>
</evidence>